<organism evidence="2 3">
    <name type="scientific">Ideonella azotifigens</name>
    <dbReference type="NCBI Taxonomy" id="513160"/>
    <lineage>
        <taxon>Bacteria</taxon>
        <taxon>Pseudomonadati</taxon>
        <taxon>Pseudomonadota</taxon>
        <taxon>Betaproteobacteria</taxon>
        <taxon>Burkholderiales</taxon>
        <taxon>Sphaerotilaceae</taxon>
        <taxon>Ideonella</taxon>
    </lineage>
</organism>
<gene>
    <name evidence="2" type="ORF">GCM10009107_42960</name>
</gene>
<dbReference type="PROSITE" id="PS51257">
    <property type="entry name" value="PROKAR_LIPOPROTEIN"/>
    <property type="match status" value="1"/>
</dbReference>
<proteinExistence type="predicted"/>
<evidence type="ECO:0000256" key="1">
    <source>
        <dbReference type="SAM" id="SignalP"/>
    </source>
</evidence>
<feature type="chain" id="PRO_5047318605" description="DUF3261 domain-containing protein" evidence="1">
    <location>
        <begin position="27"/>
        <end position="192"/>
    </location>
</feature>
<reference evidence="3" key="1">
    <citation type="journal article" date="2019" name="Int. J. Syst. Evol. Microbiol.">
        <title>The Global Catalogue of Microorganisms (GCM) 10K type strain sequencing project: providing services to taxonomists for standard genome sequencing and annotation.</title>
        <authorList>
            <consortium name="The Broad Institute Genomics Platform"/>
            <consortium name="The Broad Institute Genome Sequencing Center for Infectious Disease"/>
            <person name="Wu L."/>
            <person name="Ma J."/>
        </authorList>
    </citation>
    <scope>NUCLEOTIDE SEQUENCE [LARGE SCALE GENOMIC DNA]</scope>
    <source>
        <strain evidence="3">JCM 15503</strain>
    </source>
</reference>
<feature type="signal peptide" evidence="1">
    <location>
        <begin position="1"/>
        <end position="26"/>
    </location>
</feature>
<evidence type="ECO:0000313" key="2">
    <source>
        <dbReference type="EMBL" id="GAA0760439.1"/>
    </source>
</evidence>
<dbReference type="EMBL" id="BAAAEW010000026">
    <property type="protein sequence ID" value="GAA0760439.1"/>
    <property type="molecule type" value="Genomic_DNA"/>
</dbReference>
<evidence type="ECO:0008006" key="4">
    <source>
        <dbReference type="Google" id="ProtNLM"/>
    </source>
</evidence>
<evidence type="ECO:0000313" key="3">
    <source>
        <dbReference type="Proteomes" id="UP001500279"/>
    </source>
</evidence>
<accession>A0ABP3VMX9</accession>
<dbReference type="InterPro" id="IPR021675">
    <property type="entry name" value="DUF3261"/>
</dbReference>
<keyword evidence="3" id="KW-1185">Reference proteome</keyword>
<sequence length="192" mass="21124">MIVHSRRLWLASVVLGLCACAAAPVAERHELPMLRLSPALLTESASLQQRLRVTRLDDGRVAAQSIDVQLQLEPGGLLLAAFALGQRVLLLQWDGQDLQEQRHAMLPASVDAAHLLRDMSLVYWPAASVQQALPQGWSFIETEAGRELRHDGQLAVSIRIDGPLLGRSQVQLRNLQEHYALQIESAPQEGAP</sequence>
<comment type="caution">
    <text evidence="2">The sequence shown here is derived from an EMBL/GenBank/DDBJ whole genome shotgun (WGS) entry which is preliminary data.</text>
</comment>
<keyword evidence="1" id="KW-0732">Signal</keyword>
<dbReference type="Pfam" id="PF11659">
    <property type="entry name" value="DUF3261"/>
    <property type="match status" value="1"/>
</dbReference>
<protein>
    <recommendedName>
        <fullName evidence="4">DUF3261 domain-containing protein</fullName>
    </recommendedName>
</protein>
<name>A0ABP3VMX9_9BURK</name>
<dbReference type="Proteomes" id="UP001500279">
    <property type="component" value="Unassembled WGS sequence"/>
</dbReference>
<dbReference type="RefSeq" id="WP_141291448.1">
    <property type="nucleotide sequence ID" value="NZ_BAAAEW010000026.1"/>
</dbReference>